<reference evidence="1 2" key="1">
    <citation type="submission" date="2017-12" db="EMBL/GenBank/DDBJ databases">
        <title>Hemimetabolous genomes reveal molecular basis of termite eusociality.</title>
        <authorList>
            <person name="Harrison M.C."/>
            <person name="Jongepier E."/>
            <person name="Robertson H.M."/>
            <person name="Arning N."/>
            <person name="Bitard-Feildel T."/>
            <person name="Chao H."/>
            <person name="Childers C.P."/>
            <person name="Dinh H."/>
            <person name="Doddapaneni H."/>
            <person name="Dugan S."/>
            <person name="Gowin J."/>
            <person name="Greiner C."/>
            <person name="Han Y."/>
            <person name="Hu H."/>
            <person name="Hughes D.S.T."/>
            <person name="Huylmans A.-K."/>
            <person name="Kemena C."/>
            <person name="Kremer L.P.M."/>
            <person name="Lee S.L."/>
            <person name="Lopez-Ezquerra A."/>
            <person name="Mallet L."/>
            <person name="Monroy-Kuhn J.M."/>
            <person name="Moser A."/>
            <person name="Murali S.C."/>
            <person name="Muzny D.M."/>
            <person name="Otani S."/>
            <person name="Piulachs M.-D."/>
            <person name="Poelchau M."/>
            <person name="Qu J."/>
            <person name="Schaub F."/>
            <person name="Wada-Katsumata A."/>
            <person name="Worley K.C."/>
            <person name="Xie Q."/>
            <person name="Ylla G."/>
            <person name="Poulsen M."/>
            <person name="Gibbs R.A."/>
            <person name="Schal C."/>
            <person name="Richards S."/>
            <person name="Belles X."/>
            <person name="Korb J."/>
            <person name="Bornberg-Bauer E."/>
        </authorList>
    </citation>
    <scope>NUCLEOTIDE SEQUENCE [LARGE SCALE GENOMIC DNA]</scope>
    <source>
        <tissue evidence="1">Whole body</tissue>
    </source>
</reference>
<accession>A0A2J7QZJ4</accession>
<comment type="caution">
    <text evidence="1">The sequence shown here is derived from an EMBL/GenBank/DDBJ whole genome shotgun (WGS) entry which is preliminary data.</text>
</comment>
<gene>
    <name evidence="1" type="ORF">B7P43_G04649</name>
</gene>
<name>A0A2J7QZJ4_9NEOP</name>
<dbReference type="EMBL" id="NEVH01009069">
    <property type="protein sequence ID" value="PNF34008.1"/>
    <property type="molecule type" value="Genomic_DNA"/>
</dbReference>
<evidence type="ECO:0000313" key="1">
    <source>
        <dbReference type="EMBL" id="PNF34008.1"/>
    </source>
</evidence>
<organism evidence="1 2">
    <name type="scientific">Cryptotermes secundus</name>
    <dbReference type="NCBI Taxonomy" id="105785"/>
    <lineage>
        <taxon>Eukaryota</taxon>
        <taxon>Metazoa</taxon>
        <taxon>Ecdysozoa</taxon>
        <taxon>Arthropoda</taxon>
        <taxon>Hexapoda</taxon>
        <taxon>Insecta</taxon>
        <taxon>Pterygota</taxon>
        <taxon>Neoptera</taxon>
        <taxon>Polyneoptera</taxon>
        <taxon>Dictyoptera</taxon>
        <taxon>Blattodea</taxon>
        <taxon>Blattoidea</taxon>
        <taxon>Termitoidae</taxon>
        <taxon>Kalotermitidae</taxon>
        <taxon>Cryptotermitinae</taxon>
        <taxon>Cryptotermes</taxon>
    </lineage>
</organism>
<proteinExistence type="predicted"/>
<dbReference type="AlphaFoldDB" id="A0A2J7QZJ4"/>
<protein>
    <submittedName>
        <fullName evidence="1">Uncharacterized protein</fullName>
    </submittedName>
</protein>
<dbReference type="Proteomes" id="UP000235965">
    <property type="component" value="Unassembled WGS sequence"/>
</dbReference>
<evidence type="ECO:0000313" key="2">
    <source>
        <dbReference type="Proteomes" id="UP000235965"/>
    </source>
</evidence>
<sequence>MGDESWIYGYDPETKQQLSQWKSPQSPRVKEAWQVWSSTKSMLIVFLCEGDCSM</sequence>
<dbReference type="InParanoid" id="A0A2J7QZJ4"/>
<keyword evidence="2" id="KW-1185">Reference proteome</keyword>